<gene>
    <name evidence="7" type="ORF">AXF17_01645</name>
</gene>
<dbReference type="RefSeq" id="WP_094233520.1">
    <property type="nucleotide sequence ID" value="NZ_CP016199.1"/>
</dbReference>
<evidence type="ECO:0000256" key="3">
    <source>
        <dbReference type="ARBA" id="ARBA00016118"/>
    </source>
</evidence>
<comment type="similarity">
    <text evidence="2">Belongs to the CRISPR-associated Csm2 family.</text>
</comment>
<dbReference type="AlphaFoldDB" id="A0A223AQQ0"/>
<dbReference type="GO" id="GO:0051607">
    <property type="term" value="P:defense response to virus"/>
    <property type="evidence" value="ECO:0007669"/>
    <property type="project" value="UniProtKB-KW"/>
</dbReference>
<dbReference type="Pfam" id="PF03750">
    <property type="entry name" value="Csm2_III-A"/>
    <property type="match status" value="1"/>
</dbReference>
<dbReference type="Proteomes" id="UP000214689">
    <property type="component" value="Chromosome"/>
</dbReference>
<proteinExistence type="inferred from homology"/>
<keyword evidence="5" id="KW-0051">Antiviral defense</keyword>
<dbReference type="EMBL" id="CP016199">
    <property type="protein sequence ID" value="ASS37298.1"/>
    <property type="molecule type" value="Genomic_DNA"/>
</dbReference>
<evidence type="ECO:0000256" key="1">
    <source>
        <dbReference type="ARBA" id="ARBA00003640"/>
    </source>
</evidence>
<organism evidence="7 8">
    <name type="scientific">Mogibacterium pumilum</name>
    <dbReference type="NCBI Taxonomy" id="86332"/>
    <lineage>
        <taxon>Bacteria</taxon>
        <taxon>Bacillati</taxon>
        <taxon>Bacillota</taxon>
        <taxon>Clostridia</taxon>
        <taxon>Peptostreptococcales</taxon>
        <taxon>Anaerovoracaceae</taxon>
        <taxon>Mogibacterium</taxon>
    </lineage>
</organism>
<dbReference type="OrthoDB" id="1862673at2"/>
<evidence type="ECO:0000256" key="5">
    <source>
        <dbReference type="ARBA" id="ARBA00023118"/>
    </source>
</evidence>
<name>A0A223AQQ0_9FIRM</name>
<keyword evidence="8" id="KW-1185">Reference proteome</keyword>
<evidence type="ECO:0000256" key="2">
    <source>
        <dbReference type="ARBA" id="ARBA00006896"/>
    </source>
</evidence>
<sequence>MERLTQLNFASLAEDVIQNKIMKKGGKNPRETSETPMITTSKIRNMLELTNTLYNKLIKYREEELSDEIMSYIQYVRMKFAYEYGRDLKEKQKTVVDFIKKADIMNHLESIGNSREQALIFCKYMESLVAFHKFYGGRDK</sequence>
<evidence type="ECO:0000313" key="8">
    <source>
        <dbReference type="Proteomes" id="UP000214689"/>
    </source>
</evidence>
<reference evidence="8" key="1">
    <citation type="submission" date="2016-05" db="EMBL/GenBank/DDBJ databases">
        <authorList>
            <person name="Holder M.E."/>
            <person name="Ajami N.J."/>
            <person name="Petrosino J.F."/>
        </authorList>
    </citation>
    <scope>NUCLEOTIDE SEQUENCE [LARGE SCALE GENOMIC DNA]</scope>
    <source>
        <strain evidence="8">ATCC 700696</strain>
    </source>
</reference>
<comment type="function">
    <text evidence="1">This subunit may be involved in monitoring complementarity of crRNA and target RNA.</text>
</comment>
<dbReference type="NCBIfam" id="TIGR01870">
    <property type="entry name" value="cas_TM1810_Csm2"/>
    <property type="match status" value="1"/>
</dbReference>
<protein>
    <recommendedName>
        <fullName evidence="3">CRISPR system Cms protein Csm2</fullName>
    </recommendedName>
    <alternativeName>
        <fullName evidence="6">CRISPR type III A-associated protein Csm2</fullName>
    </alternativeName>
</protein>
<dbReference type="InterPro" id="IPR010149">
    <property type="entry name" value="CRISPR-assoc_prot_Csm2_III-A"/>
</dbReference>
<evidence type="ECO:0000313" key="7">
    <source>
        <dbReference type="EMBL" id="ASS37298.1"/>
    </source>
</evidence>
<evidence type="ECO:0000256" key="4">
    <source>
        <dbReference type="ARBA" id="ARBA00022884"/>
    </source>
</evidence>
<evidence type="ECO:0000256" key="6">
    <source>
        <dbReference type="ARBA" id="ARBA00031723"/>
    </source>
</evidence>
<keyword evidence="4" id="KW-0694">RNA-binding</keyword>
<dbReference type="GO" id="GO:0003723">
    <property type="term" value="F:RNA binding"/>
    <property type="evidence" value="ECO:0007669"/>
    <property type="project" value="UniProtKB-KW"/>
</dbReference>
<accession>A0A223AQQ0</accession>